<reference evidence="2" key="1">
    <citation type="submission" date="2018-02" db="EMBL/GenBank/DDBJ databases">
        <title>Rhizophora mucronata_Transcriptome.</title>
        <authorList>
            <person name="Meera S.P."/>
            <person name="Sreeshan A."/>
            <person name="Augustine A."/>
        </authorList>
    </citation>
    <scope>NUCLEOTIDE SEQUENCE</scope>
    <source>
        <tissue evidence="2">Leaf</tissue>
    </source>
</reference>
<keyword evidence="1" id="KW-1133">Transmembrane helix</keyword>
<name>A0A2P2QS42_RHIMU</name>
<proteinExistence type="predicted"/>
<evidence type="ECO:0000313" key="2">
    <source>
        <dbReference type="EMBL" id="MBX69842.1"/>
    </source>
</evidence>
<dbReference type="EMBL" id="GGEC01089358">
    <property type="protein sequence ID" value="MBX69842.1"/>
    <property type="molecule type" value="Transcribed_RNA"/>
</dbReference>
<feature type="transmembrane region" description="Helical" evidence="1">
    <location>
        <begin position="57"/>
        <end position="78"/>
    </location>
</feature>
<keyword evidence="1" id="KW-0812">Transmembrane</keyword>
<keyword evidence="1" id="KW-0472">Membrane</keyword>
<protein>
    <submittedName>
        <fullName evidence="2">Uncharacterized protein</fullName>
    </submittedName>
</protein>
<accession>A0A2P2QS42</accession>
<sequence>MYFIVYMPDSVDVLDRLEISLLLSFSKYFCVPSMYMKISVGKCNSSGNIFPVLEICIYFQFFHFVYATVIFVSTLMFFSDCN</sequence>
<dbReference type="AlphaFoldDB" id="A0A2P2QS42"/>
<evidence type="ECO:0000256" key="1">
    <source>
        <dbReference type="SAM" id="Phobius"/>
    </source>
</evidence>
<organism evidence="2">
    <name type="scientific">Rhizophora mucronata</name>
    <name type="common">Asiatic mangrove</name>
    <dbReference type="NCBI Taxonomy" id="61149"/>
    <lineage>
        <taxon>Eukaryota</taxon>
        <taxon>Viridiplantae</taxon>
        <taxon>Streptophyta</taxon>
        <taxon>Embryophyta</taxon>
        <taxon>Tracheophyta</taxon>
        <taxon>Spermatophyta</taxon>
        <taxon>Magnoliopsida</taxon>
        <taxon>eudicotyledons</taxon>
        <taxon>Gunneridae</taxon>
        <taxon>Pentapetalae</taxon>
        <taxon>rosids</taxon>
        <taxon>fabids</taxon>
        <taxon>Malpighiales</taxon>
        <taxon>Rhizophoraceae</taxon>
        <taxon>Rhizophora</taxon>
    </lineage>
</organism>